<dbReference type="RefSeq" id="WP_054581733.1">
    <property type="nucleotide sequence ID" value="NZ_CP012808.1"/>
</dbReference>
<name>A0A0N9V9A9_9GAMM</name>
<dbReference type="Proteomes" id="UP000064939">
    <property type="component" value="Chromosome"/>
</dbReference>
<keyword evidence="3" id="KW-1185">Reference proteome</keyword>
<organism evidence="2 3">
    <name type="scientific">Acinetobacter equi</name>
    <dbReference type="NCBI Taxonomy" id="1324350"/>
    <lineage>
        <taxon>Bacteria</taxon>
        <taxon>Pseudomonadati</taxon>
        <taxon>Pseudomonadota</taxon>
        <taxon>Gammaproteobacteria</taxon>
        <taxon>Moraxellales</taxon>
        <taxon>Moraxellaceae</taxon>
        <taxon>Acinetobacter</taxon>
    </lineage>
</organism>
<reference evidence="2 3" key="1">
    <citation type="journal article" date="2015" name="Int. J. Syst. Evol. Microbiol.">
        <title>Acinetobacter equi sp. nov. isolated from horse faeces.</title>
        <authorList>
            <person name="Poppel M.T."/>
            <person name="Skiebe E."/>
            <person name="Laue M."/>
            <person name="Bergmann H."/>
            <person name="Ebersberger I."/>
            <person name="Garn T."/>
            <person name="Fruth A."/>
            <person name="Baumgardt S."/>
            <person name="Busse H.J."/>
            <person name="Wilharm G."/>
        </authorList>
    </citation>
    <scope>NUCLEOTIDE SEQUENCE [LARGE SCALE GENOMIC DNA]</scope>
    <source>
        <strain evidence="2 3">114</strain>
    </source>
</reference>
<evidence type="ECO:0000313" key="2">
    <source>
        <dbReference type="EMBL" id="ALH95845.1"/>
    </source>
</evidence>
<gene>
    <name evidence="2" type="ORF">AOY20_10070</name>
</gene>
<evidence type="ECO:0000256" key="1">
    <source>
        <dbReference type="SAM" id="SignalP"/>
    </source>
</evidence>
<dbReference type="KEGG" id="aei:AOY20_10070"/>
<accession>A0A0N9V9A9</accession>
<keyword evidence="1" id="KW-0732">Signal</keyword>
<dbReference type="AlphaFoldDB" id="A0A0N9V9A9"/>
<feature type="chain" id="PRO_5006039341" description="Lipocalin-like domain-containing protein" evidence="1">
    <location>
        <begin position="19"/>
        <end position="154"/>
    </location>
</feature>
<evidence type="ECO:0008006" key="4">
    <source>
        <dbReference type="Google" id="ProtNLM"/>
    </source>
</evidence>
<sequence>MKLLLMVLGICFSMSSFAQFGEVNKQNLIGNWSCSASFKAGDLDIIEVSKLSFQEDGSSLQVGIGYYKNMNDEAKLQYDIASSWSLNDKVLKFYKSRINNHSFDNAAFNKTYQITENLLKSLDKDHDFIVHDLTENLLVIIPKGYNFAEVCHRL</sequence>
<proteinExistence type="predicted"/>
<protein>
    <recommendedName>
        <fullName evidence="4">Lipocalin-like domain-containing protein</fullName>
    </recommendedName>
</protein>
<evidence type="ECO:0000313" key="3">
    <source>
        <dbReference type="Proteomes" id="UP000064939"/>
    </source>
</evidence>
<dbReference type="EMBL" id="CP012808">
    <property type="protein sequence ID" value="ALH95845.1"/>
    <property type="molecule type" value="Genomic_DNA"/>
</dbReference>
<feature type="signal peptide" evidence="1">
    <location>
        <begin position="1"/>
        <end position="18"/>
    </location>
</feature>
<dbReference type="OrthoDB" id="6694041at2"/>